<dbReference type="EMBL" id="CABVQD010000046">
    <property type="protein sequence ID" value="VWC43842.1"/>
    <property type="molecule type" value="Genomic_DNA"/>
</dbReference>
<dbReference type="SUPFAM" id="SSF117143">
    <property type="entry name" value="Flagellar hook protein flgE"/>
    <property type="match status" value="1"/>
</dbReference>
<dbReference type="Pfam" id="PF00460">
    <property type="entry name" value="Flg_bb_rod"/>
    <property type="match status" value="1"/>
</dbReference>
<evidence type="ECO:0000256" key="3">
    <source>
        <dbReference type="ARBA" id="ARBA00023143"/>
    </source>
</evidence>
<gene>
    <name evidence="8" type="ORF">BPA30113_07132</name>
</gene>
<comment type="subcellular location">
    <subcellularLocation>
        <location evidence="1 4">Bacterial flagellum basal body</location>
    </subcellularLocation>
</comment>
<dbReference type="InterPro" id="IPR020013">
    <property type="entry name" value="Flagellar_FlgE/F/G"/>
</dbReference>
<keyword evidence="3 4" id="KW-0975">Bacterial flagellum</keyword>
<sequence length="259" mass="27356">MDDIFAIGLIGMQQDLAKVDRVAANIANVSTPGYRREVLGAAPFADVARLAAGDRPGPASSAVGAGFEQANMRVLLDTRPGTLKVTGEPLDVALTSDGFFEVETANGTAYTRQGNFSVDSRGRLVTAQGDPVMGRGGEIHLNTTTPVIDRQGNVTEPASSSASAAASRSPVAQLKIVTFDDPQSLTKIGDGLYAAGNGMKVITDGTEVRQGALENSNVNAMREMMQLMQTTRHFESMQKIVQNYDGLLDTAIHKLGDLS</sequence>
<dbReference type="PANTHER" id="PTHR30435:SF19">
    <property type="entry name" value="FLAGELLAR BASAL-BODY ROD PROTEIN FLGG"/>
    <property type="match status" value="1"/>
</dbReference>
<keyword evidence="8" id="KW-0282">Flagellum</keyword>
<dbReference type="Proteomes" id="UP000494330">
    <property type="component" value="Unassembled WGS sequence"/>
</dbReference>
<keyword evidence="8" id="KW-0966">Cell projection</keyword>
<dbReference type="PANTHER" id="PTHR30435">
    <property type="entry name" value="FLAGELLAR PROTEIN"/>
    <property type="match status" value="1"/>
</dbReference>
<dbReference type="InterPro" id="IPR053967">
    <property type="entry name" value="LlgE_F_G-like_D1"/>
</dbReference>
<evidence type="ECO:0000259" key="6">
    <source>
        <dbReference type="Pfam" id="PF06429"/>
    </source>
</evidence>
<dbReference type="InterPro" id="IPR037925">
    <property type="entry name" value="FlgE/F/G-like"/>
</dbReference>
<dbReference type="RefSeq" id="WP_031398188.1">
    <property type="nucleotide sequence ID" value="NZ_CABVQD010000046.1"/>
</dbReference>
<organism evidence="8 9">
    <name type="scientific">Burkholderia paludis</name>
    <dbReference type="NCBI Taxonomy" id="1506587"/>
    <lineage>
        <taxon>Bacteria</taxon>
        <taxon>Pseudomonadati</taxon>
        <taxon>Pseudomonadota</taxon>
        <taxon>Betaproteobacteria</taxon>
        <taxon>Burkholderiales</taxon>
        <taxon>Burkholderiaceae</taxon>
        <taxon>Burkholderia</taxon>
        <taxon>Burkholderia cepacia complex</taxon>
    </lineage>
</organism>
<keyword evidence="8" id="KW-0969">Cilium</keyword>
<dbReference type="InterPro" id="IPR010930">
    <property type="entry name" value="Flg_bb/hook_C_dom"/>
</dbReference>
<dbReference type="Pfam" id="PF22692">
    <property type="entry name" value="LlgE_F_G_D1"/>
    <property type="match status" value="1"/>
</dbReference>
<dbReference type="Pfam" id="PF06429">
    <property type="entry name" value="Flg_bbr_C"/>
    <property type="match status" value="1"/>
</dbReference>
<evidence type="ECO:0000256" key="1">
    <source>
        <dbReference type="ARBA" id="ARBA00004117"/>
    </source>
</evidence>
<evidence type="ECO:0000259" key="7">
    <source>
        <dbReference type="Pfam" id="PF22692"/>
    </source>
</evidence>
<evidence type="ECO:0000313" key="8">
    <source>
        <dbReference type="EMBL" id="VWC43842.1"/>
    </source>
</evidence>
<dbReference type="AlphaFoldDB" id="A0A6J5E093"/>
<name>A0A6J5E093_9BURK</name>
<accession>A0A6J5E093</accession>
<feature type="domain" description="Flagellar basal-body/hook protein C-terminal" evidence="6">
    <location>
        <begin position="209"/>
        <end position="252"/>
    </location>
</feature>
<dbReference type="NCBIfam" id="TIGR03506">
    <property type="entry name" value="FlgEFG_subfam"/>
    <property type="match status" value="1"/>
</dbReference>
<evidence type="ECO:0000256" key="2">
    <source>
        <dbReference type="ARBA" id="ARBA00009677"/>
    </source>
</evidence>
<dbReference type="GO" id="GO:0071978">
    <property type="term" value="P:bacterial-type flagellum-dependent swarming motility"/>
    <property type="evidence" value="ECO:0007669"/>
    <property type="project" value="TreeGrafter"/>
</dbReference>
<dbReference type="InterPro" id="IPR001444">
    <property type="entry name" value="Flag_bb_rod_N"/>
</dbReference>
<evidence type="ECO:0000256" key="4">
    <source>
        <dbReference type="RuleBase" id="RU362116"/>
    </source>
</evidence>
<evidence type="ECO:0000259" key="5">
    <source>
        <dbReference type="Pfam" id="PF00460"/>
    </source>
</evidence>
<comment type="similarity">
    <text evidence="2 4">Belongs to the flagella basal body rod proteins family.</text>
</comment>
<dbReference type="GO" id="GO:0009425">
    <property type="term" value="C:bacterial-type flagellum basal body"/>
    <property type="evidence" value="ECO:0007669"/>
    <property type="project" value="UniProtKB-SubCell"/>
</dbReference>
<reference evidence="8 9" key="1">
    <citation type="submission" date="2019-09" db="EMBL/GenBank/DDBJ databases">
        <authorList>
            <person name="Depoorter E."/>
        </authorList>
    </citation>
    <scope>NUCLEOTIDE SEQUENCE [LARGE SCALE GENOMIC DNA]</scope>
    <source>
        <strain evidence="8">LMG 30113</strain>
    </source>
</reference>
<keyword evidence="9" id="KW-1185">Reference proteome</keyword>
<feature type="domain" description="Flagellar hook protein FlgE/F/G-like D1" evidence="7">
    <location>
        <begin position="94"/>
        <end position="155"/>
    </location>
</feature>
<evidence type="ECO:0000313" key="9">
    <source>
        <dbReference type="Proteomes" id="UP000494330"/>
    </source>
</evidence>
<proteinExistence type="inferred from homology"/>
<feature type="domain" description="Flagellar basal body rod protein N-terminal" evidence="5">
    <location>
        <begin position="11"/>
        <end position="35"/>
    </location>
</feature>
<protein>
    <submittedName>
        <fullName evidence="8">Flagellar basal body rod protein FlgG</fullName>
    </submittedName>
</protein>